<gene>
    <name evidence="1" type="ORF">LCGC14_2792790</name>
</gene>
<comment type="caution">
    <text evidence="1">The sequence shown here is derived from an EMBL/GenBank/DDBJ whole genome shotgun (WGS) entry which is preliminary data.</text>
</comment>
<proteinExistence type="predicted"/>
<name>A0A0F8ZC68_9ZZZZ</name>
<feature type="non-terminal residue" evidence="1">
    <location>
        <position position="158"/>
    </location>
</feature>
<accession>A0A0F8ZC68</accession>
<sequence>MTGRVTNGFGLSRVRVVSDYVQYRPDKAYDDGAAYRSYIAYLDGHETSEAVLLALMPLIYSLISRKFKTIQDSHKDDLFSEAASWVWKYIDSRKVPDSMPEVFYTYVVHAINSGFSMALRRLDAPYTRLDVHNMPSVSSRFPTSRQIDARIFLEELPQ</sequence>
<dbReference type="AlphaFoldDB" id="A0A0F8ZC68"/>
<organism evidence="1">
    <name type="scientific">marine sediment metagenome</name>
    <dbReference type="NCBI Taxonomy" id="412755"/>
    <lineage>
        <taxon>unclassified sequences</taxon>
        <taxon>metagenomes</taxon>
        <taxon>ecological metagenomes</taxon>
    </lineage>
</organism>
<dbReference type="EMBL" id="LAZR01052197">
    <property type="protein sequence ID" value="KKK83495.1"/>
    <property type="molecule type" value="Genomic_DNA"/>
</dbReference>
<evidence type="ECO:0000313" key="1">
    <source>
        <dbReference type="EMBL" id="KKK83495.1"/>
    </source>
</evidence>
<protein>
    <submittedName>
        <fullName evidence="1">Uncharacterized protein</fullName>
    </submittedName>
</protein>
<reference evidence="1" key="1">
    <citation type="journal article" date="2015" name="Nature">
        <title>Complex archaea that bridge the gap between prokaryotes and eukaryotes.</title>
        <authorList>
            <person name="Spang A."/>
            <person name="Saw J.H."/>
            <person name="Jorgensen S.L."/>
            <person name="Zaremba-Niedzwiedzka K."/>
            <person name="Martijn J."/>
            <person name="Lind A.E."/>
            <person name="van Eijk R."/>
            <person name="Schleper C."/>
            <person name="Guy L."/>
            <person name="Ettema T.J."/>
        </authorList>
    </citation>
    <scope>NUCLEOTIDE SEQUENCE</scope>
</reference>